<evidence type="ECO:0000313" key="1">
    <source>
        <dbReference type="EMBL" id="GFR75837.1"/>
    </source>
</evidence>
<dbReference type="AlphaFoldDB" id="A0AAV4FR42"/>
<dbReference type="PANTHER" id="PTHR45786">
    <property type="entry name" value="DNA BINDING PROTEIN-LIKE"/>
    <property type="match status" value="1"/>
</dbReference>
<evidence type="ECO:0000313" key="2">
    <source>
        <dbReference type="Proteomes" id="UP000762676"/>
    </source>
</evidence>
<organism evidence="1 2">
    <name type="scientific">Elysia marginata</name>
    <dbReference type="NCBI Taxonomy" id="1093978"/>
    <lineage>
        <taxon>Eukaryota</taxon>
        <taxon>Metazoa</taxon>
        <taxon>Spiralia</taxon>
        <taxon>Lophotrochozoa</taxon>
        <taxon>Mollusca</taxon>
        <taxon>Gastropoda</taxon>
        <taxon>Heterobranchia</taxon>
        <taxon>Euthyneura</taxon>
        <taxon>Panpulmonata</taxon>
        <taxon>Sacoglossa</taxon>
        <taxon>Placobranchoidea</taxon>
        <taxon>Plakobranchidae</taxon>
        <taxon>Elysia</taxon>
    </lineage>
</organism>
<dbReference type="Proteomes" id="UP000762676">
    <property type="component" value="Unassembled WGS sequence"/>
</dbReference>
<reference evidence="1 2" key="1">
    <citation type="journal article" date="2021" name="Elife">
        <title>Chloroplast acquisition without the gene transfer in kleptoplastic sea slugs, Plakobranchus ocellatus.</title>
        <authorList>
            <person name="Maeda T."/>
            <person name="Takahashi S."/>
            <person name="Yoshida T."/>
            <person name="Shimamura S."/>
            <person name="Takaki Y."/>
            <person name="Nagai Y."/>
            <person name="Toyoda A."/>
            <person name="Suzuki Y."/>
            <person name="Arimoto A."/>
            <person name="Ishii H."/>
            <person name="Satoh N."/>
            <person name="Nishiyama T."/>
            <person name="Hasebe M."/>
            <person name="Maruyama T."/>
            <person name="Minagawa J."/>
            <person name="Obokata J."/>
            <person name="Shigenobu S."/>
        </authorList>
    </citation>
    <scope>NUCLEOTIDE SEQUENCE [LARGE SCALE GENOMIC DNA]</scope>
</reference>
<accession>A0AAV4FR42</accession>
<protein>
    <recommendedName>
        <fullName evidence="3">Helitron helicase-like domain-containing protein</fullName>
    </recommendedName>
</protein>
<keyword evidence="2" id="KW-1185">Reference proteome</keyword>
<dbReference type="EMBL" id="BMAT01000911">
    <property type="protein sequence ID" value="GFR75837.1"/>
    <property type="molecule type" value="Genomic_DNA"/>
</dbReference>
<comment type="caution">
    <text evidence="1">The sequence shown here is derived from an EMBL/GenBank/DDBJ whole genome shotgun (WGS) entry which is preliminary data.</text>
</comment>
<sequence length="261" mass="30651">MPKKRRRSALTQPRRVRARTLHLDQDNNDQDALELPQLPQAFVYDVNSFKYQCYIGELTTQCTHCLAFKFPNETSGMCCSNGKVDLQPFPEPPPELQLLLSGESALSNHFFEKIRLYNNCFQLTSMGYTYATLNGWNPQFRVKCQVYHRIGSLLPSTQNQHSFLQVYFMENDAASARIYSLFQGLQPRIISYLQDMLHRHNSYVIQLQCAYERQLEEVIFMGTRTHLQAHSKYARSREWWRFDISRLASQLRQRSNSTNDF</sequence>
<name>A0AAV4FR42_9GAST</name>
<dbReference type="PANTHER" id="PTHR45786:SF74">
    <property type="entry name" value="ATP-DEPENDENT DNA HELICASE"/>
    <property type="match status" value="1"/>
</dbReference>
<gene>
    <name evidence="1" type="ORF">ElyMa_000465700</name>
</gene>
<proteinExistence type="predicted"/>
<evidence type="ECO:0008006" key="3">
    <source>
        <dbReference type="Google" id="ProtNLM"/>
    </source>
</evidence>